<gene>
    <name evidence="2" type="ORF">AAFF_G00167050</name>
</gene>
<dbReference type="Proteomes" id="UP001221898">
    <property type="component" value="Unassembled WGS sequence"/>
</dbReference>
<dbReference type="EMBL" id="JAINUG010000223">
    <property type="protein sequence ID" value="KAJ8386756.1"/>
    <property type="molecule type" value="Genomic_DNA"/>
</dbReference>
<name>A0AAD7W762_9TELE</name>
<keyword evidence="3" id="KW-1185">Reference proteome</keyword>
<proteinExistence type="predicted"/>
<evidence type="ECO:0000313" key="3">
    <source>
        <dbReference type="Proteomes" id="UP001221898"/>
    </source>
</evidence>
<feature type="region of interest" description="Disordered" evidence="1">
    <location>
        <begin position="30"/>
        <end position="62"/>
    </location>
</feature>
<feature type="region of interest" description="Disordered" evidence="1">
    <location>
        <begin position="111"/>
        <end position="135"/>
    </location>
</feature>
<dbReference type="AlphaFoldDB" id="A0AAD7W762"/>
<accession>A0AAD7W762</accession>
<feature type="compositionally biased region" description="Pro residues" evidence="1">
    <location>
        <begin position="49"/>
        <end position="59"/>
    </location>
</feature>
<evidence type="ECO:0000313" key="2">
    <source>
        <dbReference type="EMBL" id="KAJ8386756.1"/>
    </source>
</evidence>
<organism evidence="2 3">
    <name type="scientific">Aldrovandia affinis</name>
    <dbReference type="NCBI Taxonomy" id="143900"/>
    <lineage>
        <taxon>Eukaryota</taxon>
        <taxon>Metazoa</taxon>
        <taxon>Chordata</taxon>
        <taxon>Craniata</taxon>
        <taxon>Vertebrata</taxon>
        <taxon>Euteleostomi</taxon>
        <taxon>Actinopterygii</taxon>
        <taxon>Neopterygii</taxon>
        <taxon>Teleostei</taxon>
        <taxon>Notacanthiformes</taxon>
        <taxon>Halosauridae</taxon>
        <taxon>Aldrovandia</taxon>
    </lineage>
</organism>
<comment type="caution">
    <text evidence="2">The sequence shown here is derived from an EMBL/GenBank/DDBJ whole genome shotgun (WGS) entry which is preliminary data.</text>
</comment>
<protein>
    <submittedName>
        <fullName evidence="2">Uncharacterized protein</fullName>
    </submittedName>
</protein>
<reference evidence="2" key="1">
    <citation type="journal article" date="2023" name="Science">
        <title>Genome structures resolve the early diversification of teleost fishes.</title>
        <authorList>
            <person name="Parey E."/>
            <person name="Louis A."/>
            <person name="Montfort J."/>
            <person name="Bouchez O."/>
            <person name="Roques C."/>
            <person name="Iampietro C."/>
            <person name="Lluch J."/>
            <person name="Castinel A."/>
            <person name="Donnadieu C."/>
            <person name="Desvignes T."/>
            <person name="Floi Bucao C."/>
            <person name="Jouanno E."/>
            <person name="Wen M."/>
            <person name="Mejri S."/>
            <person name="Dirks R."/>
            <person name="Jansen H."/>
            <person name="Henkel C."/>
            <person name="Chen W.J."/>
            <person name="Zahm M."/>
            <person name="Cabau C."/>
            <person name="Klopp C."/>
            <person name="Thompson A.W."/>
            <person name="Robinson-Rechavi M."/>
            <person name="Braasch I."/>
            <person name="Lecointre G."/>
            <person name="Bobe J."/>
            <person name="Postlethwait J.H."/>
            <person name="Berthelot C."/>
            <person name="Roest Crollius H."/>
            <person name="Guiguen Y."/>
        </authorList>
    </citation>
    <scope>NUCLEOTIDE SEQUENCE</scope>
    <source>
        <strain evidence="2">NC1722</strain>
    </source>
</reference>
<sequence length="135" mass="14480">MAPGTHCVTGSSLPRSLQCDVNLRLPPERTFTATENKRERAGATACPRAPIPRGKPGPPQRQGWCCGGFEITAVNRLRRPASSCTKEPGTKESHLTLRAPAQTSRYACGLSRTTAAPRRQSGSTSVLLTPLNGRE</sequence>
<evidence type="ECO:0000256" key="1">
    <source>
        <dbReference type="SAM" id="MobiDB-lite"/>
    </source>
</evidence>